<proteinExistence type="predicted"/>
<gene>
    <name evidence="2" type="ORF">POM88_039230</name>
</gene>
<name>A0AAD8HAU4_9APIA</name>
<accession>A0AAD8HAU4</accession>
<evidence type="ECO:0000256" key="1">
    <source>
        <dbReference type="SAM" id="MobiDB-lite"/>
    </source>
</evidence>
<organism evidence="2 3">
    <name type="scientific">Heracleum sosnowskyi</name>
    <dbReference type="NCBI Taxonomy" id="360622"/>
    <lineage>
        <taxon>Eukaryota</taxon>
        <taxon>Viridiplantae</taxon>
        <taxon>Streptophyta</taxon>
        <taxon>Embryophyta</taxon>
        <taxon>Tracheophyta</taxon>
        <taxon>Spermatophyta</taxon>
        <taxon>Magnoliopsida</taxon>
        <taxon>eudicotyledons</taxon>
        <taxon>Gunneridae</taxon>
        <taxon>Pentapetalae</taxon>
        <taxon>asterids</taxon>
        <taxon>campanulids</taxon>
        <taxon>Apiales</taxon>
        <taxon>Apiaceae</taxon>
        <taxon>Apioideae</taxon>
        <taxon>apioid superclade</taxon>
        <taxon>Tordylieae</taxon>
        <taxon>Tordyliinae</taxon>
        <taxon>Heracleum</taxon>
    </lineage>
</organism>
<dbReference type="AlphaFoldDB" id="A0AAD8HAU4"/>
<feature type="region of interest" description="Disordered" evidence="1">
    <location>
        <begin position="143"/>
        <end position="174"/>
    </location>
</feature>
<comment type="caution">
    <text evidence="2">The sequence shown here is derived from an EMBL/GenBank/DDBJ whole genome shotgun (WGS) entry which is preliminary data.</text>
</comment>
<reference evidence="2" key="2">
    <citation type="submission" date="2023-05" db="EMBL/GenBank/DDBJ databases">
        <authorList>
            <person name="Schelkunov M.I."/>
        </authorList>
    </citation>
    <scope>NUCLEOTIDE SEQUENCE</scope>
    <source>
        <strain evidence="2">Hsosn_3</strain>
        <tissue evidence="2">Leaf</tissue>
    </source>
</reference>
<evidence type="ECO:0000313" key="2">
    <source>
        <dbReference type="EMBL" id="KAK1363669.1"/>
    </source>
</evidence>
<reference evidence="2" key="1">
    <citation type="submission" date="2023-02" db="EMBL/GenBank/DDBJ databases">
        <title>Genome of toxic invasive species Heracleum sosnowskyi carries increased number of genes despite the absence of recent whole-genome duplications.</title>
        <authorList>
            <person name="Schelkunov M."/>
            <person name="Shtratnikova V."/>
            <person name="Makarenko M."/>
            <person name="Klepikova A."/>
            <person name="Omelchenko D."/>
            <person name="Novikova G."/>
            <person name="Obukhova E."/>
            <person name="Bogdanov V."/>
            <person name="Penin A."/>
            <person name="Logacheva M."/>
        </authorList>
    </citation>
    <scope>NUCLEOTIDE SEQUENCE</scope>
    <source>
        <strain evidence="2">Hsosn_3</strain>
        <tissue evidence="2">Leaf</tissue>
    </source>
</reference>
<feature type="region of interest" description="Disordered" evidence="1">
    <location>
        <begin position="1"/>
        <end position="74"/>
    </location>
</feature>
<feature type="compositionally biased region" description="Basic and acidic residues" evidence="1">
    <location>
        <begin position="12"/>
        <end position="26"/>
    </location>
</feature>
<evidence type="ECO:0000313" key="3">
    <source>
        <dbReference type="Proteomes" id="UP001237642"/>
    </source>
</evidence>
<protein>
    <submittedName>
        <fullName evidence="2">Uncharacterized protein</fullName>
    </submittedName>
</protein>
<sequence>MKENEQPTPPPHVHEQPHVGDVREMNIDPSAPASSQQTPVLTSHKRAREVDTFGTDSHVDDATLPVSHKRPREAETGMRLAYEVHKHNPENEQPTPPPHVHEQPHVGDVREMNIDPSAPASSQQTPVLTSHKRAREVDTFGTDSHVDDATLPVSHKRPREGDTWGADSHVRVSPPHPVEHVMEEVETSCPTTFVEAPVHVSPPRPVEHVMEEVETSCPTTSVEAPVLVSPPRPVEHVMEEVETSCPTTSVEAHVHVSPPRPVEHVMEEVETSCPPTSVEAHVHVSPSRHVVPVIEEVETSGPTTSVEAPVHVSPPRHVEPVVQELENSDHTTSLQTPKAFKLPSSSPGTLGSTPAAFNTRGFFDVGYSGDLPIQLADVLELDTATDKFLDSHRRGGKKGDLTRPLKERKTRWLFNHWWTGTFGKSDGNFIWYDHTGGRKCVTYQPTHEHLWTLAVDRWLLDDIMNAYAELLAIREVKLWNLKELQRPALQYFFAASFSCHGLGVNAPICRFLQMSTKRQRSWIPWTSSFSSTRSNSMESLFICVMLRSSRFALGHIVGGKYTLLSSTLWKNFSHTCFLN</sequence>
<feature type="compositionally biased region" description="Polar residues" evidence="1">
    <location>
        <begin position="32"/>
        <end position="41"/>
    </location>
</feature>
<keyword evidence="3" id="KW-1185">Reference proteome</keyword>
<dbReference type="EMBL" id="JAUIZM010000009">
    <property type="protein sequence ID" value="KAK1363669.1"/>
    <property type="molecule type" value="Genomic_DNA"/>
</dbReference>
<dbReference type="Proteomes" id="UP001237642">
    <property type="component" value="Unassembled WGS sequence"/>
</dbReference>
<feature type="region of interest" description="Disordered" evidence="1">
    <location>
        <begin position="327"/>
        <end position="348"/>
    </location>
</feature>